<name>A0ABT2ZM95_9RHOB</name>
<dbReference type="InterPro" id="IPR014730">
    <property type="entry name" value="ETF_a/b_N"/>
</dbReference>
<dbReference type="SUPFAM" id="SSF52402">
    <property type="entry name" value="Adenine nucleotide alpha hydrolases-like"/>
    <property type="match status" value="1"/>
</dbReference>
<dbReference type="Pfam" id="PF00766">
    <property type="entry name" value="ETF_alpha"/>
    <property type="match status" value="1"/>
</dbReference>
<dbReference type="SMART" id="SM00893">
    <property type="entry name" value="ETF"/>
    <property type="match status" value="1"/>
</dbReference>
<dbReference type="PROSITE" id="PS00696">
    <property type="entry name" value="ETF_ALPHA"/>
    <property type="match status" value="1"/>
</dbReference>
<evidence type="ECO:0000256" key="3">
    <source>
        <dbReference type="ARBA" id="ARBA00022630"/>
    </source>
</evidence>
<keyword evidence="4" id="KW-0274">FAD</keyword>
<dbReference type="InterPro" id="IPR014729">
    <property type="entry name" value="Rossmann-like_a/b/a_fold"/>
</dbReference>
<keyword evidence="5" id="KW-0249">Electron transport</keyword>
<dbReference type="InterPro" id="IPR014731">
    <property type="entry name" value="ETF_asu_C"/>
</dbReference>
<evidence type="ECO:0000256" key="4">
    <source>
        <dbReference type="ARBA" id="ARBA00022827"/>
    </source>
</evidence>
<dbReference type="InterPro" id="IPR029035">
    <property type="entry name" value="DHS-like_NAD/FAD-binding_dom"/>
</dbReference>
<dbReference type="Gene3D" id="3.40.50.620">
    <property type="entry name" value="HUPs"/>
    <property type="match status" value="1"/>
</dbReference>
<evidence type="ECO:0000259" key="6">
    <source>
        <dbReference type="SMART" id="SM00893"/>
    </source>
</evidence>
<dbReference type="CDD" id="cd01715">
    <property type="entry name" value="ETF_alpha"/>
    <property type="match status" value="1"/>
</dbReference>
<dbReference type="InterPro" id="IPR018206">
    <property type="entry name" value="ETF_asu_C_CS"/>
</dbReference>
<dbReference type="Pfam" id="PF01012">
    <property type="entry name" value="ETF"/>
    <property type="match status" value="1"/>
</dbReference>
<dbReference type="RefSeq" id="WP_263739444.1">
    <property type="nucleotide sequence ID" value="NZ_JAOWKZ010000002.1"/>
</dbReference>
<dbReference type="PANTHER" id="PTHR43153:SF1">
    <property type="entry name" value="ELECTRON TRANSFER FLAVOPROTEIN SUBUNIT ALPHA, MITOCHONDRIAL"/>
    <property type="match status" value="1"/>
</dbReference>
<comment type="similarity">
    <text evidence="1">Belongs to the ETF alpha-subunit/FixB family.</text>
</comment>
<evidence type="ECO:0000313" key="8">
    <source>
        <dbReference type="Proteomes" id="UP001652564"/>
    </source>
</evidence>
<keyword evidence="2" id="KW-0813">Transport</keyword>
<dbReference type="InterPro" id="IPR033947">
    <property type="entry name" value="ETF_alpha_N"/>
</dbReference>
<organism evidence="7 8">
    <name type="scientific">Albidovulum litorale</name>
    <dbReference type="NCBI Taxonomy" id="2984134"/>
    <lineage>
        <taxon>Bacteria</taxon>
        <taxon>Pseudomonadati</taxon>
        <taxon>Pseudomonadota</taxon>
        <taxon>Alphaproteobacteria</taxon>
        <taxon>Rhodobacterales</taxon>
        <taxon>Paracoccaceae</taxon>
        <taxon>Albidovulum</taxon>
    </lineage>
</organism>
<protein>
    <submittedName>
        <fullName evidence="7">FAD-binding protein</fullName>
    </submittedName>
</protein>
<dbReference type="InterPro" id="IPR001308">
    <property type="entry name" value="ETF_a/FixB"/>
</dbReference>
<dbReference type="SUPFAM" id="SSF52467">
    <property type="entry name" value="DHS-like NAD/FAD-binding domain"/>
    <property type="match status" value="1"/>
</dbReference>
<sequence length="308" mass="31117">MAVLLLGEVTDGQLSVDATAKALTAAKMLGDVTVLCAGAKAADAAAEAAKLDGVKKVLCAEDASLGHRLAEPTAALIVSIAGDYSHIVAPATTDAKNVLPRVAALLDVMVISDVSGVVDADTFERPIYAGNAIQTVKSSDGKKVVSIRTSTFDPAGAGGSAPVETISAAANPGLSEWVEDKVAASDRPELTSAGIVVSGGRGVGSQADFALIEKLADKLGAAVGASRAAVDSGYAPNDWQVGQTGKVVAPQLYVAIGISGAIQHLAGMKDSKVIVAINKDEEAPIFQVADYGLVADLFAAVPELTDKL</sequence>
<reference evidence="7 8" key="1">
    <citation type="submission" date="2022-10" db="EMBL/GenBank/DDBJ databases">
        <title>Defluviimonas sp. nov., isolated from ocean surface sediments.</title>
        <authorList>
            <person name="He W."/>
            <person name="Wang L."/>
            <person name="Zhang D.-F."/>
        </authorList>
    </citation>
    <scope>NUCLEOTIDE SEQUENCE [LARGE SCALE GENOMIC DNA]</scope>
    <source>
        <strain evidence="7 8">WL0050</strain>
    </source>
</reference>
<keyword evidence="8" id="KW-1185">Reference proteome</keyword>
<proteinExistence type="inferred from homology"/>
<evidence type="ECO:0000256" key="1">
    <source>
        <dbReference type="ARBA" id="ARBA00005817"/>
    </source>
</evidence>
<feature type="domain" description="Electron transfer flavoprotein alpha/beta-subunit N-terminal" evidence="6">
    <location>
        <begin position="3"/>
        <end position="181"/>
    </location>
</feature>
<dbReference type="PIRSF" id="PIRSF000089">
    <property type="entry name" value="Electra_flavoP_a"/>
    <property type="match status" value="1"/>
</dbReference>
<dbReference type="Gene3D" id="3.40.50.1220">
    <property type="entry name" value="TPP-binding domain"/>
    <property type="match status" value="1"/>
</dbReference>
<evidence type="ECO:0000256" key="5">
    <source>
        <dbReference type="ARBA" id="ARBA00022982"/>
    </source>
</evidence>
<dbReference type="EMBL" id="JAOWKZ010000002">
    <property type="protein sequence ID" value="MCV2872254.1"/>
    <property type="molecule type" value="Genomic_DNA"/>
</dbReference>
<accession>A0ABT2ZM95</accession>
<dbReference type="Proteomes" id="UP001652564">
    <property type="component" value="Unassembled WGS sequence"/>
</dbReference>
<evidence type="ECO:0000313" key="7">
    <source>
        <dbReference type="EMBL" id="MCV2872254.1"/>
    </source>
</evidence>
<comment type="caution">
    <text evidence="7">The sequence shown here is derived from an EMBL/GenBank/DDBJ whole genome shotgun (WGS) entry which is preliminary data.</text>
</comment>
<keyword evidence="3" id="KW-0285">Flavoprotein</keyword>
<dbReference type="PANTHER" id="PTHR43153">
    <property type="entry name" value="ELECTRON TRANSFER FLAVOPROTEIN ALPHA"/>
    <property type="match status" value="1"/>
</dbReference>
<gene>
    <name evidence="7" type="ORF">OEZ71_08085</name>
</gene>
<evidence type="ECO:0000256" key="2">
    <source>
        <dbReference type="ARBA" id="ARBA00022448"/>
    </source>
</evidence>